<keyword evidence="4" id="KW-0902">Two-component regulatory system</keyword>
<evidence type="ECO:0000256" key="3">
    <source>
        <dbReference type="ARBA" id="ARBA00022840"/>
    </source>
</evidence>
<organism evidence="10 11">
    <name type="scientific">Rugamonas rubra</name>
    <dbReference type="NCBI Taxonomy" id="758825"/>
    <lineage>
        <taxon>Bacteria</taxon>
        <taxon>Pseudomonadati</taxon>
        <taxon>Pseudomonadota</taxon>
        <taxon>Betaproteobacteria</taxon>
        <taxon>Burkholderiales</taxon>
        <taxon>Oxalobacteraceae</taxon>
        <taxon>Telluria group</taxon>
        <taxon>Rugamonas</taxon>
    </lineage>
</organism>
<dbReference type="Gene3D" id="3.40.50.2300">
    <property type="match status" value="1"/>
</dbReference>
<dbReference type="PROSITE" id="PS00675">
    <property type="entry name" value="SIGMA54_INTERACT_1"/>
    <property type="match status" value="1"/>
</dbReference>
<dbReference type="OrthoDB" id="9761705at2"/>
<dbReference type="CDD" id="cd17549">
    <property type="entry name" value="REC_DctD-like"/>
    <property type="match status" value="1"/>
</dbReference>
<dbReference type="GO" id="GO:0000160">
    <property type="term" value="P:phosphorelay signal transduction system"/>
    <property type="evidence" value="ECO:0007669"/>
    <property type="project" value="UniProtKB-KW"/>
</dbReference>
<dbReference type="FunFam" id="3.40.50.2300:FF:000018">
    <property type="entry name" value="DNA-binding transcriptional regulator NtrC"/>
    <property type="match status" value="1"/>
</dbReference>
<dbReference type="PANTHER" id="PTHR32071">
    <property type="entry name" value="TRANSCRIPTIONAL REGULATORY PROTEIN"/>
    <property type="match status" value="1"/>
</dbReference>
<dbReference type="Pfam" id="PF25601">
    <property type="entry name" value="AAA_lid_14"/>
    <property type="match status" value="1"/>
</dbReference>
<name>A0A1I4SRR8_9BURK</name>
<dbReference type="STRING" id="758825.SAMN02982985_04908"/>
<dbReference type="FunFam" id="3.40.50.300:FF:000006">
    <property type="entry name" value="DNA-binding transcriptional regulator NtrC"/>
    <property type="match status" value="1"/>
</dbReference>
<keyword evidence="11" id="KW-1185">Reference proteome</keyword>
<dbReference type="InterPro" id="IPR003593">
    <property type="entry name" value="AAA+_ATPase"/>
</dbReference>
<gene>
    <name evidence="10" type="ORF">SAMN02982985_04908</name>
</gene>
<dbReference type="InterPro" id="IPR058031">
    <property type="entry name" value="AAA_lid_NorR"/>
</dbReference>
<dbReference type="Gene3D" id="3.40.50.300">
    <property type="entry name" value="P-loop containing nucleotide triphosphate hydrolases"/>
    <property type="match status" value="1"/>
</dbReference>
<dbReference type="InterPro" id="IPR025662">
    <property type="entry name" value="Sigma_54_int_dom_ATP-bd_1"/>
</dbReference>
<dbReference type="Gene3D" id="1.10.10.60">
    <property type="entry name" value="Homeodomain-like"/>
    <property type="match status" value="1"/>
</dbReference>
<keyword evidence="5" id="KW-0805">Transcription regulation</keyword>
<keyword evidence="3" id="KW-0067">ATP-binding</keyword>
<dbReference type="PROSITE" id="PS50110">
    <property type="entry name" value="RESPONSE_REGULATORY"/>
    <property type="match status" value="1"/>
</dbReference>
<dbReference type="PROSITE" id="PS00688">
    <property type="entry name" value="SIGMA54_INTERACT_3"/>
    <property type="match status" value="1"/>
</dbReference>
<dbReference type="Pfam" id="PF00158">
    <property type="entry name" value="Sigma54_activat"/>
    <property type="match status" value="1"/>
</dbReference>
<dbReference type="InterPro" id="IPR025944">
    <property type="entry name" value="Sigma_54_int_dom_CS"/>
</dbReference>
<dbReference type="GO" id="GO:0043565">
    <property type="term" value="F:sequence-specific DNA binding"/>
    <property type="evidence" value="ECO:0007669"/>
    <property type="project" value="InterPro"/>
</dbReference>
<dbReference type="Proteomes" id="UP000199470">
    <property type="component" value="Unassembled WGS sequence"/>
</dbReference>
<accession>A0A1I4SRR8</accession>
<dbReference type="PANTHER" id="PTHR32071:SF57">
    <property type="entry name" value="C4-DICARBOXYLATE TRANSPORT TRANSCRIPTIONAL REGULATORY PROTEIN DCTD"/>
    <property type="match status" value="1"/>
</dbReference>
<evidence type="ECO:0000256" key="5">
    <source>
        <dbReference type="ARBA" id="ARBA00023015"/>
    </source>
</evidence>
<dbReference type="Gene3D" id="1.10.8.60">
    <property type="match status" value="1"/>
</dbReference>
<feature type="domain" description="Response regulatory" evidence="9">
    <location>
        <begin position="12"/>
        <end position="126"/>
    </location>
</feature>
<dbReference type="InterPro" id="IPR027417">
    <property type="entry name" value="P-loop_NTPase"/>
</dbReference>
<dbReference type="SUPFAM" id="SSF52172">
    <property type="entry name" value="CheY-like"/>
    <property type="match status" value="1"/>
</dbReference>
<dbReference type="InterPro" id="IPR001789">
    <property type="entry name" value="Sig_transdc_resp-reg_receiver"/>
</dbReference>
<evidence type="ECO:0000313" key="10">
    <source>
        <dbReference type="EMBL" id="SFM67067.1"/>
    </source>
</evidence>
<evidence type="ECO:0000256" key="6">
    <source>
        <dbReference type="ARBA" id="ARBA00023163"/>
    </source>
</evidence>
<dbReference type="GO" id="GO:0005524">
    <property type="term" value="F:ATP binding"/>
    <property type="evidence" value="ECO:0007669"/>
    <property type="project" value="UniProtKB-KW"/>
</dbReference>
<dbReference type="Pfam" id="PF00072">
    <property type="entry name" value="Response_reg"/>
    <property type="match status" value="1"/>
</dbReference>
<feature type="domain" description="Sigma-54 factor interaction" evidence="8">
    <location>
        <begin position="152"/>
        <end position="381"/>
    </location>
</feature>
<dbReference type="SMART" id="SM00382">
    <property type="entry name" value="AAA"/>
    <property type="match status" value="1"/>
</dbReference>
<dbReference type="GO" id="GO:0006355">
    <property type="term" value="P:regulation of DNA-templated transcription"/>
    <property type="evidence" value="ECO:0007669"/>
    <property type="project" value="InterPro"/>
</dbReference>
<sequence>MIDALSAQLPLQVLLVEDDATVRAGSEQALELAGLEVRSFHSAELAYKLITPGFAGVLVSDVRLPGMNGLELLAAVKLIDPELPVIIVTGHGDITMAVQAMRDGAYDFIAKPYSSEQLVDVVQRAVATRRLMLEVHSLRRKLEHNEGIEAMLLGNSAAIRDVRRLILDLADEPADVLIYGETGTGKEMVARCLHQHSRRAKHNFVAINCGAIPESIFESEVFGHEPGAFTGAAKRQIGKIEHADQGSLFLDEIESLPMALQVKLLRVLQERYVERLGSNNLLPVDVRVIAASKADLKELSDQQKFRSDLYYRLNLIVLHLPPLRERREDIPLLFEHFVLDAAARYKRPAPIISGAMMHSLMAHAWPGNVRELRNIADRFVLGLSSGGEGILAARDAAPAPLSEQVNGFEKALIERELRNVAGNVAEACIVLSLPKQTLYHKMQKYNLVAEDYRTPAAGTER</sequence>
<dbReference type="AlphaFoldDB" id="A0A1I4SRR8"/>
<evidence type="ECO:0000259" key="8">
    <source>
        <dbReference type="PROSITE" id="PS50045"/>
    </source>
</evidence>
<keyword evidence="2" id="KW-0547">Nucleotide-binding</keyword>
<feature type="modified residue" description="4-aspartylphosphate" evidence="7">
    <location>
        <position position="61"/>
    </location>
</feature>
<evidence type="ECO:0000256" key="4">
    <source>
        <dbReference type="ARBA" id="ARBA00023012"/>
    </source>
</evidence>
<evidence type="ECO:0000256" key="2">
    <source>
        <dbReference type="ARBA" id="ARBA00022741"/>
    </source>
</evidence>
<keyword evidence="6" id="KW-0804">Transcription</keyword>
<dbReference type="InterPro" id="IPR011006">
    <property type="entry name" value="CheY-like_superfamily"/>
</dbReference>
<evidence type="ECO:0000256" key="7">
    <source>
        <dbReference type="PROSITE-ProRule" id="PRU00169"/>
    </source>
</evidence>
<evidence type="ECO:0000256" key="1">
    <source>
        <dbReference type="ARBA" id="ARBA00022553"/>
    </source>
</evidence>
<dbReference type="SUPFAM" id="SSF46689">
    <property type="entry name" value="Homeodomain-like"/>
    <property type="match status" value="1"/>
</dbReference>
<evidence type="ECO:0000313" key="11">
    <source>
        <dbReference type="Proteomes" id="UP000199470"/>
    </source>
</evidence>
<dbReference type="EMBL" id="FOTW01000027">
    <property type="protein sequence ID" value="SFM67067.1"/>
    <property type="molecule type" value="Genomic_DNA"/>
</dbReference>
<dbReference type="InterPro" id="IPR002197">
    <property type="entry name" value="HTH_Fis"/>
</dbReference>
<proteinExistence type="predicted"/>
<dbReference type="SMART" id="SM00448">
    <property type="entry name" value="REC"/>
    <property type="match status" value="1"/>
</dbReference>
<keyword evidence="1 7" id="KW-0597">Phosphoprotein</keyword>
<dbReference type="PROSITE" id="PS50045">
    <property type="entry name" value="SIGMA54_INTERACT_4"/>
    <property type="match status" value="1"/>
</dbReference>
<dbReference type="InterPro" id="IPR009057">
    <property type="entry name" value="Homeodomain-like_sf"/>
</dbReference>
<dbReference type="Pfam" id="PF02954">
    <property type="entry name" value="HTH_8"/>
    <property type="match status" value="1"/>
</dbReference>
<dbReference type="CDD" id="cd00009">
    <property type="entry name" value="AAA"/>
    <property type="match status" value="1"/>
</dbReference>
<protein>
    <submittedName>
        <fullName evidence="10">Two-component system, NtrC family, C4-dicarboxylate transport response regulator DctD</fullName>
    </submittedName>
</protein>
<reference evidence="10 11" key="1">
    <citation type="submission" date="2016-10" db="EMBL/GenBank/DDBJ databases">
        <authorList>
            <person name="de Groot N.N."/>
        </authorList>
    </citation>
    <scope>NUCLEOTIDE SEQUENCE [LARGE SCALE GENOMIC DNA]</scope>
    <source>
        <strain evidence="10 11">ATCC 43154</strain>
    </source>
</reference>
<dbReference type="InterPro" id="IPR002078">
    <property type="entry name" value="Sigma_54_int"/>
</dbReference>
<evidence type="ECO:0000259" key="9">
    <source>
        <dbReference type="PROSITE" id="PS50110"/>
    </source>
</evidence>
<dbReference type="SUPFAM" id="SSF52540">
    <property type="entry name" value="P-loop containing nucleoside triphosphate hydrolases"/>
    <property type="match status" value="1"/>
</dbReference>
<dbReference type="RefSeq" id="WP_093390329.1">
    <property type="nucleotide sequence ID" value="NZ_FOTW01000027.1"/>
</dbReference>